<evidence type="ECO:0000256" key="1">
    <source>
        <dbReference type="SAM" id="Phobius"/>
    </source>
</evidence>
<organism evidence="2 3">
    <name type="scientific">Zea mays</name>
    <name type="common">Maize</name>
    <dbReference type="NCBI Taxonomy" id="4577"/>
    <lineage>
        <taxon>Eukaryota</taxon>
        <taxon>Viridiplantae</taxon>
        <taxon>Streptophyta</taxon>
        <taxon>Embryophyta</taxon>
        <taxon>Tracheophyta</taxon>
        <taxon>Spermatophyta</taxon>
        <taxon>Magnoliopsida</taxon>
        <taxon>Liliopsida</taxon>
        <taxon>Poales</taxon>
        <taxon>Poaceae</taxon>
        <taxon>PACMAD clade</taxon>
        <taxon>Panicoideae</taxon>
        <taxon>Andropogonodae</taxon>
        <taxon>Andropogoneae</taxon>
        <taxon>Tripsacinae</taxon>
        <taxon>Zea</taxon>
    </lineage>
</organism>
<keyword evidence="3" id="KW-1185">Reference proteome</keyword>
<evidence type="ECO:0000313" key="3">
    <source>
        <dbReference type="Proteomes" id="UP000007305"/>
    </source>
</evidence>
<keyword evidence="1" id="KW-0812">Transmembrane</keyword>
<sequence>MLDNLGEAVLIAQALVTPDLIPYGELALCSVFSSNWWLWLRRCRRQREAELLRVEAAHSKAMEHELVELHRGVNRLQSEVALLGSDFDNARGVAHCL</sequence>
<dbReference type="EnsemblPlants" id="Zm00001eb129680_T001">
    <property type="protein sequence ID" value="Zm00001eb129680_P001"/>
    <property type="gene ID" value="Zm00001eb129680"/>
</dbReference>
<accession>A0A804N2G6</accession>
<dbReference type="AlphaFoldDB" id="A0A804N2G6"/>
<dbReference type="Proteomes" id="UP000007305">
    <property type="component" value="Chromosome 3"/>
</dbReference>
<protein>
    <submittedName>
        <fullName evidence="2">Uncharacterized protein</fullName>
    </submittedName>
</protein>
<evidence type="ECO:0000313" key="2">
    <source>
        <dbReference type="EnsemblPlants" id="Zm00001eb129680_P001"/>
    </source>
</evidence>
<keyword evidence="1" id="KW-0472">Membrane</keyword>
<reference evidence="2" key="2">
    <citation type="submission" date="2019-07" db="EMBL/GenBank/DDBJ databases">
        <authorList>
            <person name="Seetharam A."/>
            <person name="Woodhouse M."/>
            <person name="Cannon E."/>
        </authorList>
    </citation>
    <scope>NUCLEOTIDE SEQUENCE [LARGE SCALE GENOMIC DNA]</scope>
    <source>
        <strain evidence="2">cv. B73</strain>
    </source>
</reference>
<reference evidence="3" key="1">
    <citation type="submission" date="2015-12" db="EMBL/GenBank/DDBJ databases">
        <title>Update maize B73 reference genome by single molecule sequencing technologies.</title>
        <authorList>
            <consortium name="Maize Genome Sequencing Project"/>
            <person name="Ware D."/>
        </authorList>
    </citation>
    <scope>NUCLEOTIDE SEQUENCE [LARGE SCALE GENOMIC DNA]</scope>
    <source>
        <strain evidence="3">cv. B73</strain>
    </source>
</reference>
<keyword evidence="1" id="KW-1133">Transmembrane helix</keyword>
<proteinExistence type="predicted"/>
<reference evidence="2" key="3">
    <citation type="submission" date="2021-05" db="UniProtKB">
        <authorList>
            <consortium name="EnsemblPlants"/>
        </authorList>
    </citation>
    <scope>IDENTIFICATION</scope>
    <source>
        <strain evidence="2">cv. B73</strain>
    </source>
</reference>
<feature type="transmembrane region" description="Helical" evidence="1">
    <location>
        <begin position="20"/>
        <end position="40"/>
    </location>
</feature>
<name>A0A804N2G6_MAIZE</name>
<dbReference type="InParanoid" id="A0A804N2G6"/>
<dbReference type="Gramene" id="Zm00001eb129680_T001">
    <property type="protein sequence ID" value="Zm00001eb129680_P001"/>
    <property type="gene ID" value="Zm00001eb129680"/>
</dbReference>